<evidence type="ECO:0000256" key="5">
    <source>
        <dbReference type="PROSITE-ProRule" id="PRU01331"/>
    </source>
</evidence>
<organism evidence="8 9">
    <name type="scientific">Ferroacidibacillus organovorans</name>
    <dbReference type="NCBI Taxonomy" id="1765683"/>
    <lineage>
        <taxon>Bacteria</taxon>
        <taxon>Bacillati</taxon>
        <taxon>Bacillota</taxon>
        <taxon>Bacilli</taxon>
        <taxon>Bacillales</taxon>
        <taxon>Alicyclobacillaceae</taxon>
        <taxon>Ferroacidibacillus</taxon>
    </lineage>
</organism>
<sequence length="462" mass="51898">MGTQNNKSTTALDHLIEQIRSGAIETVIVAFCDMQGRLVGKRLTGQYTLDHVIEDGVHFCVYLLGTDMELNTPPGFPDMGWEQGYGDWTARPDWSTVRTLPWHEKTAIVLSDVTDHAGNLIAVAPRTVLRRQLERAANLGFTVKIASELEFYLLDESYDAAHAKNYQSLALAGTYYEDYQLLQASRNEPFYAKLRKQLSLAGIPIEGTKGEAGVGQHEINAYYTDALEAADRHVLLKHGAKEMAIQNGRAVSFMAKPDHSWTGSSSHIHLSLWDQKGVNAFYDSSSDLHQMADVMRHFLAGLIVHMRELSILFAPYVNSYKRFMTASWAPTHIVWGVDNRTCGLRVVGHGSGKRIENRFPGADTNPYLATAAMLAAGLDGIENRFVLPPEWVGNGYVARDVRAESLPTSLYEAIRAFEESEFAKNAFGENVYQHYLNAARVEQRAYDQVVTNWEKRRYFERV</sequence>
<proteinExistence type="inferred from homology"/>
<dbReference type="AlphaFoldDB" id="A0A101XTU6"/>
<dbReference type="GO" id="GO:0006542">
    <property type="term" value="P:glutamine biosynthetic process"/>
    <property type="evidence" value="ECO:0007669"/>
    <property type="project" value="InterPro"/>
</dbReference>
<dbReference type="InterPro" id="IPR014746">
    <property type="entry name" value="Gln_synth/guanido_kin_cat_dom"/>
</dbReference>
<comment type="similarity">
    <text evidence="1 5 6">Belongs to the glutamine synthetase family.</text>
</comment>
<dbReference type="SUPFAM" id="SSF55931">
    <property type="entry name" value="Glutamine synthetase/guanido kinase"/>
    <property type="match status" value="1"/>
</dbReference>
<evidence type="ECO:0000256" key="4">
    <source>
        <dbReference type="ARBA" id="ARBA00022840"/>
    </source>
</evidence>
<dbReference type="Proteomes" id="UP000053557">
    <property type="component" value="Unassembled WGS sequence"/>
</dbReference>
<keyword evidence="3" id="KW-0547">Nucleotide-binding</keyword>
<dbReference type="InterPro" id="IPR008146">
    <property type="entry name" value="Gln_synth_cat_dom"/>
</dbReference>
<comment type="caution">
    <text evidence="8">The sequence shown here is derived from an EMBL/GenBank/DDBJ whole genome shotgun (WGS) entry which is preliminary data.</text>
</comment>
<evidence type="ECO:0000256" key="2">
    <source>
        <dbReference type="ARBA" id="ARBA00022598"/>
    </source>
</evidence>
<evidence type="ECO:0000259" key="7">
    <source>
        <dbReference type="PROSITE" id="PS51987"/>
    </source>
</evidence>
<dbReference type="InterPro" id="IPR036651">
    <property type="entry name" value="Gln_synt_N_sf"/>
</dbReference>
<name>A0A101XTU6_9BACL</name>
<dbReference type="GO" id="GO:0005524">
    <property type="term" value="F:ATP binding"/>
    <property type="evidence" value="ECO:0007669"/>
    <property type="project" value="UniProtKB-KW"/>
</dbReference>
<dbReference type="PANTHER" id="PTHR43785">
    <property type="entry name" value="GAMMA-GLUTAMYLPUTRESCINE SYNTHETASE"/>
    <property type="match status" value="1"/>
</dbReference>
<feature type="domain" description="GS catalytic" evidence="7">
    <location>
        <begin position="125"/>
        <end position="462"/>
    </location>
</feature>
<dbReference type="Pfam" id="PF00120">
    <property type="entry name" value="Gln-synt_C"/>
    <property type="match status" value="1"/>
</dbReference>
<evidence type="ECO:0000256" key="6">
    <source>
        <dbReference type="RuleBase" id="RU000384"/>
    </source>
</evidence>
<evidence type="ECO:0000256" key="1">
    <source>
        <dbReference type="ARBA" id="ARBA00009897"/>
    </source>
</evidence>
<dbReference type="GO" id="GO:0004356">
    <property type="term" value="F:glutamine synthetase activity"/>
    <property type="evidence" value="ECO:0007669"/>
    <property type="project" value="InterPro"/>
</dbReference>
<evidence type="ECO:0000313" key="9">
    <source>
        <dbReference type="Proteomes" id="UP000053557"/>
    </source>
</evidence>
<keyword evidence="2" id="KW-0436">Ligase</keyword>
<dbReference type="RefSeq" id="WP_067711139.1">
    <property type="nucleotide sequence ID" value="NZ_LPVJ01000002.1"/>
</dbReference>
<dbReference type="EMBL" id="LPVJ01000002">
    <property type="protein sequence ID" value="KUO97346.1"/>
    <property type="molecule type" value="Genomic_DNA"/>
</dbReference>
<accession>A0A101XTU6</accession>
<dbReference type="GO" id="GO:0006576">
    <property type="term" value="P:biogenic amine metabolic process"/>
    <property type="evidence" value="ECO:0007669"/>
    <property type="project" value="UniProtKB-ARBA"/>
</dbReference>
<dbReference type="OrthoDB" id="9807095at2"/>
<dbReference type="PROSITE" id="PS51987">
    <property type="entry name" value="GS_CATALYTIC"/>
    <property type="match status" value="1"/>
</dbReference>
<dbReference type="Gene3D" id="3.30.590.10">
    <property type="entry name" value="Glutamine synthetase/guanido kinase, catalytic domain"/>
    <property type="match status" value="1"/>
</dbReference>
<reference evidence="8 9" key="1">
    <citation type="submission" date="2015-12" db="EMBL/GenBank/DDBJ databases">
        <title>Draft genome sequence of Acidibacillus ferrooxidans ITV001, isolated from a chalcopyrite acid mine drainage site in Brazil.</title>
        <authorList>
            <person name="Dall'Agnol H."/>
            <person name="Nancucheo I."/>
            <person name="Johnson B."/>
            <person name="Oliveira R."/>
            <person name="Leite L."/>
            <person name="Pylro V."/>
            <person name="Nunes G.L."/>
            <person name="Tzotzos G."/>
            <person name="Fernandes G.R."/>
            <person name="Dutra J."/>
            <person name="Orellana S.C."/>
            <person name="Oliveira G."/>
        </authorList>
    </citation>
    <scope>NUCLEOTIDE SEQUENCE [LARGE SCALE GENOMIC DNA]</scope>
    <source>
        <strain evidence="9">ITV01</strain>
    </source>
</reference>
<dbReference type="SUPFAM" id="SSF54368">
    <property type="entry name" value="Glutamine synthetase, N-terminal domain"/>
    <property type="match status" value="1"/>
</dbReference>
<protein>
    <submittedName>
        <fullName evidence="8">Glutamine synthetase</fullName>
    </submittedName>
</protein>
<dbReference type="SMART" id="SM01230">
    <property type="entry name" value="Gln-synt_C"/>
    <property type="match status" value="1"/>
</dbReference>
<dbReference type="GO" id="GO:0042402">
    <property type="term" value="P:biogenic amine catabolic process"/>
    <property type="evidence" value="ECO:0007669"/>
    <property type="project" value="UniProtKB-ARBA"/>
</dbReference>
<evidence type="ECO:0000313" key="8">
    <source>
        <dbReference type="EMBL" id="KUO97346.1"/>
    </source>
</evidence>
<keyword evidence="4" id="KW-0067">ATP-binding</keyword>
<dbReference type="PANTHER" id="PTHR43785:SF12">
    <property type="entry name" value="TYPE-1 GLUTAMINE SYNTHETASE 2"/>
    <property type="match status" value="1"/>
</dbReference>
<dbReference type="FunFam" id="3.30.590.10:FF:000005">
    <property type="entry name" value="Probable glutamine synthetase"/>
    <property type="match status" value="1"/>
</dbReference>
<dbReference type="Gene3D" id="3.10.20.70">
    <property type="entry name" value="Glutamine synthetase, N-terminal domain"/>
    <property type="match status" value="1"/>
</dbReference>
<evidence type="ECO:0000256" key="3">
    <source>
        <dbReference type="ARBA" id="ARBA00022741"/>
    </source>
</evidence>
<keyword evidence="9" id="KW-1185">Reference proteome</keyword>
<gene>
    <name evidence="8" type="ORF">ATW55_04660</name>
</gene>